<proteinExistence type="predicted"/>
<sequence length="182" mass="21025">MKPYQTITKRGTLWIHEHFATAEEAEREGYHFFFEDESNGPIYSVQMDDEGLYFHYARITDLHRYKVPCHWEMKGYLNVNARSVEEALERAKEEGINCILPLEGASYIEDTLEIDMDAEPIDITEDGTHRYSVNSVAVNEKTKIISTTYLNAVSVEDAYKRATELLPKNVQITSIRRVADEL</sequence>
<protein>
    <submittedName>
        <fullName evidence="1">Uncharacterized protein</fullName>
    </submittedName>
</protein>
<dbReference type="KEGG" id="cct:CC1_22110"/>
<gene>
    <name evidence="1" type="ORF">CC1_22110</name>
</gene>
<dbReference type="PATRIC" id="fig|717962.3.peg.2120"/>
<organism evidence="1 2">
    <name type="scientific">Coprococcus catus GD/7</name>
    <dbReference type="NCBI Taxonomy" id="717962"/>
    <lineage>
        <taxon>Bacteria</taxon>
        <taxon>Bacillati</taxon>
        <taxon>Bacillota</taxon>
        <taxon>Clostridia</taxon>
        <taxon>Lachnospirales</taxon>
        <taxon>Lachnospiraceae</taxon>
        <taxon>Coprococcus</taxon>
    </lineage>
</organism>
<accession>D4J982</accession>
<dbReference type="HOGENOM" id="CLU_1479675_0_0_9"/>
<dbReference type="Proteomes" id="UP000008798">
    <property type="component" value="Chromosome"/>
</dbReference>
<dbReference type="AlphaFoldDB" id="D4J982"/>
<evidence type="ECO:0000313" key="2">
    <source>
        <dbReference type="Proteomes" id="UP000008798"/>
    </source>
</evidence>
<evidence type="ECO:0000313" key="1">
    <source>
        <dbReference type="EMBL" id="CBK80903.1"/>
    </source>
</evidence>
<reference evidence="1 2" key="2">
    <citation type="submission" date="2010-03" db="EMBL/GenBank/DDBJ databases">
        <authorList>
            <person name="Pajon A."/>
        </authorList>
    </citation>
    <scope>NUCLEOTIDE SEQUENCE [LARGE SCALE GENOMIC DNA]</scope>
    <source>
        <strain evidence="1 2">GD/7</strain>
    </source>
</reference>
<dbReference type="RefSeq" id="WP_015514471.1">
    <property type="nucleotide sequence ID" value="NC_021009.1"/>
</dbReference>
<dbReference type="EMBL" id="FP929038">
    <property type="protein sequence ID" value="CBK80903.1"/>
    <property type="molecule type" value="Genomic_DNA"/>
</dbReference>
<reference evidence="1 2" key="1">
    <citation type="submission" date="2010-03" db="EMBL/GenBank/DDBJ databases">
        <title>The genome sequence of Coprococcus catus GD/7.</title>
        <authorList>
            <consortium name="metaHIT consortium -- http://www.metahit.eu/"/>
            <person name="Pajon A."/>
            <person name="Turner K."/>
            <person name="Parkhill J."/>
            <person name="Duncan S."/>
            <person name="Flint H."/>
        </authorList>
    </citation>
    <scope>NUCLEOTIDE SEQUENCE [LARGE SCALE GENOMIC DNA]</scope>
    <source>
        <strain evidence="1 2">GD/7</strain>
    </source>
</reference>
<name>D4J982_9FIRM</name>
<dbReference type="STRING" id="717962.CC1_22110"/>